<gene>
    <name evidence="2" type="ORF">HMPREF9304_09180</name>
</gene>
<proteinExistence type="predicted"/>
<keyword evidence="1" id="KW-0802">TPR repeat</keyword>
<dbReference type="InterPro" id="IPR019734">
    <property type="entry name" value="TPR_rpt"/>
</dbReference>
<sequence>MITCEQNLPKAIENLQEYISKHELTTFQLKWEQLNGDYLLMKDFLRRGLKDPQFNVVYHNLLRELYALNSDIQLEQMIHENGSYQLAHQTAKSVVLGDISIKTQMEKFVQDVAMLSLEPKREQTLQTNQLYEEHQKYINQVFNAFLVSPQWTESVAKFVEELFLSPTVDSNDIQLLLSGLMLSAIQLFDYRKILVLITIYQKSTDEEIRQRALVGLVLCLPDNDANIYPEVSKSITALCQNEQTLQELLELQIQFFYCMNADADNEKLQKDIIPQLMKGQNIQFTRTGIIEKEEDPLEEMLNPGAADRAMEAMEENFQKMMNMQRAGSDIYFGGFSQMKRFGFFMELSNWFVPFYPQHPGLSQMNHELRDGQFMNVLLEHGPFCDSDKYSFALAASSILNQIPSQMRELLNSQELLGPTVNKEEHHKPAYIRRMYLQNLYRFYRLYKDKNHFHNPFSTELSHHTVFFVLNNLFQNTALAYRRLEIGQFLYRHHFYDDLHRLLDACENINSVEYWRLSAMLAHQEKDYMQAGLAYDKLLAVDSDNEQALRGKANSLFYSGNFSEAIKYYTRILEKDANSTRVQLNLAVAYINDNQIEKGMKYLFKLSYEYPENLSVKRSLAWGYLRKNENEQALQLYNQLMAHKNHIPSDYLNAGYCLWFDSKIEEAVEKFAHYEMMRNKRGIAQGNDESLHDVFSLDAPLLSQYHVGKEEATVMEDLVNDQCRSDAGRKGEQLS</sequence>
<dbReference type="SMART" id="SM00028">
    <property type="entry name" value="TPR"/>
    <property type="match status" value="4"/>
</dbReference>
<evidence type="ECO:0000313" key="3">
    <source>
        <dbReference type="Proteomes" id="UP000029723"/>
    </source>
</evidence>
<name>A0A098YQG1_9BACT</name>
<comment type="caution">
    <text evidence="2">The sequence shown here is derived from an EMBL/GenBank/DDBJ whole genome shotgun (WGS) entry which is preliminary data.</text>
</comment>
<dbReference type="InterPro" id="IPR011990">
    <property type="entry name" value="TPR-like_helical_dom_sf"/>
</dbReference>
<dbReference type="EMBL" id="JRPQ01000140">
    <property type="protein sequence ID" value="KGI21611.1"/>
    <property type="molecule type" value="Genomic_DNA"/>
</dbReference>
<dbReference type="Proteomes" id="UP000029723">
    <property type="component" value="Unassembled WGS sequence"/>
</dbReference>
<dbReference type="AlphaFoldDB" id="A0A098YQG1"/>
<evidence type="ECO:0000313" key="2">
    <source>
        <dbReference type="EMBL" id="KGI21611.1"/>
    </source>
</evidence>
<reference evidence="2 3" key="1">
    <citation type="submission" date="2014-07" db="EMBL/GenBank/DDBJ databases">
        <authorList>
            <person name="McCorrison J."/>
            <person name="Sanka R."/>
            <person name="Torralba M."/>
            <person name="Gillis M."/>
            <person name="Haft D.H."/>
            <person name="Methe B."/>
            <person name="Sutton G."/>
            <person name="Nelson K.E."/>
        </authorList>
    </citation>
    <scope>NUCLEOTIDE SEQUENCE [LARGE SCALE GENOMIC DNA]</scope>
    <source>
        <strain evidence="2 3">S9-PR14</strain>
    </source>
</reference>
<accession>A0A098YQG1</accession>
<dbReference type="OrthoDB" id="1108959at2"/>
<dbReference type="Pfam" id="PF14559">
    <property type="entry name" value="TPR_19"/>
    <property type="match status" value="1"/>
</dbReference>
<dbReference type="PROSITE" id="PS50005">
    <property type="entry name" value="TPR"/>
    <property type="match status" value="1"/>
</dbReference>
<feature type="repeat" description="TPR" evidence="1">
    <location>
        <begin position="545"/>
        <end position="578"/>
    </location>
</feature>
<dbReference type="Gene3D" id="1.25.40.10">
    <property type="entry name" value="Tetratricopeptide repeat domain"/>
    <property type="match status" value="1"/>
</dbReference>
<evidence type="ECO:0000256" key="1">
    <source>
        <dbReference type="PROSITE-ProRule" id="PRU00339"/>
    </source>
</evidence>
<dbReference type="SUPFAM" id="SSF48452">
    <property type="entry name" value="TPR-like"/>
    <property type="match status" value="1"/>
</dbReference>
<protein>
    <submittedName>
        <fullName evidence="2">Uncharacterized protein</fullName>
    </submittedName>
</protein>
<organism evidence="2 3">
    <name type="scientific">Hoylesella timonensis S9-PR14</name>
    <dbReference type="NCBI Taxonomy" id="1401062"/>
    <lineage>
        <taxon>Bacteria</taxon>
        <taxon>Pseudomonadati</taxon>
        <taxon>Bacteroidota</taxon>
        <taxon>Bacteroidia</taxon>
        <taxon>Bacteroidales</taxon>
        <taxon>Prevotellaceae</taxon>
        <taxon>Hoylesella</taxon>
    </lineage>
</organism>